<dbReference type="RefSeq" id="WP_213497782.1">
    <property type="nucleotide sequence ID" value="NZ_CP074694.1"/>
</dbReference>
<feature type="domain" description="PEGA" evidence="2">
    <location>
        <begin position="27"/>
        <end position="73"/>
    </location>
</feature>
<gene>
    <name evidence="3" type="ORF">KIH39_02950</name>
</gene>
<keyword evidence="4" id="KW-1185">Reference proteome</keyword>
<dbReference type="Pfam" id="PF08308">
    <property type="entry name" value="PEGA"/>
    <property type="match status" value="1"/>
</dbReference>
<evidence type="ECO:0000256" key="1">
    <source>
        <dbReference type="SAM" id="MobiDB-lite"/>
    </source>
</evidence>
<dbReference type="Proteomes" id="UP000676194">
    <property type="component" value="Chromosome"/>
</dbReference>
<dbReference type="AlphaFoldDB" id="A0A8E6B6P0"/>
<dbReference type="InterPro" id="IPR013229">
    <property type="entry name" value="PEGA"/>
</dbReference>
<evidence type="ECO:0000313" key="3">
    <source>
        <dbReference type="EMBL" id="QVL32892.1"/>
    </source>
</evidence>
<evidence type="ECO:0000259" key="2">
    <source>
        <dbReference type="Pfam" id="PF08308"/>
    </source>
</evidence>
<accession>A0A8E6B6P0</accession>
<feature type="region of interest" description="Disordered" evidence="1">
    <location>
        <begin position="131"/>
        <end position="170"/>
    </location>
</feature>
<reference evidence="3" key="1">
    <citation type="submission" date="2021-05" db="EMBL/GenBank/DDBJ databases">
        <title>Complete genome sequence of the cellulolytic planctomycete Telmatocola sphagniphila SP2T and characterization of the first cellulase from planctomycetes.</title>
        <authorList>
            <person name="Rakitin A.L."/>
            <person name="Beletsky A.V."/>
            <person name="Naumoff D.G."/>
            <person name="Kulichevskaya I.S."/>
            <person name="Mardanov A.V."/>
            <person name="Ravin N.V."/>
            <person name="Dedysh S.N."/>
        </authorList>
    </citation>
    <scope>NUCLEOTIDE SEQUENCE</scope>
    <source>
        <strain evidence="3">SP2T</strain>
    </source>
</reference>
<sequence>MRLRAIKFGLGFTVAGLLTGCVERRFVVDSTPPGAKVYVNNQPVGFTPVDVPFTYYGKYDITLEREGYQTETQKWHIPAPWWAYPPFDFITENLYPAKIQDVHRTTFDMKPIVPPNLEEIRLDAEELRIRGQAIPDPRHVSPPKRGVDPLGVAPPPPANGLPNTSPPTSR</sequence>
<evidence type="ECO:0000313" key="4">
    <source>
        <dbReference type="Proteomes" id="UP000676194"/>
    </source>
</evidence>
<dbReference type="EMBL" id="CP074694">
    <property type="protein sequence ID" value="QVL32892.1"/>
    <property type="molecule type" value="Genomic_DNA"/>
</dbReference>
<protein>
    <submittedName>
        <fullName evidence="3">PEGA domain-containing protein</fullName>
    </submittedName>
</protein>
<proteinExistence type="predicted"/>
<dbReference type="PROSITE" id="PS51257">
    <property type="entry name" value="PROKAR_LIPOPROTEIN"/>
    <property type="match status" value="1"/>
</dbReference>
<organism evidence="3 4">
    <name type="scientific">Telmatocola sphagniphila</name>
    <dbReference type="NCBI Taxonomy" id="1123043"/>
    <lineage>
        <taxon>Bacteria</taxon>
        <taxon>Pseudomonadati</taxon>
        <taxon>Planctomycetota</taxon>
        <taxon>Planctomycetia</taxon>
        <taxon>Gemmatales</taxon>
        <taxon>Gemmataceae</taxon>
    </lineage>
</organism>
<feature type="compositionally biased region" description="Polar residues" evidence="1">
    <location>
        <begin position="161"/>
        <end position="170"/>
    </location>
</feature>
<name>A0A8E6B6P0_9BACT</name>
<dbReference type="KEGG" id="tsph:KIH39_02950"/>